<comment type="cofactor">
    <cofactor evidence="6">
        <name>Mg(2+)</name>
        <dbReference type="ChEBI" id="CHEBI:18420"/>
    </cofactor>
</comment>
<feature type="active site" description="Phosphohistidine intermediate" evidence="6">
    <location>
        <position position="432"/>
    </location>
</feature>
<dbReference type="InterPro" id="IPR003414">
    <property type="entry name" value="PP_kinase"/>
</dbReference>
<reference evidence="12 13" key="1">
    <citation type="submission" date="2020-08" db="EMBL/GenBank/DDBJ databases">
        <title>Arenibacter gaetbuli sp. nov., isolated from a sand dune.</title>
        <authorList>
            <person name="Park S."/>
            <person name="Yoon J.-H."/>
        </authorList>
    </citation>
    <scope>NUCLEOTIDE SEQUENCE [LARGE SCALE GENOMIC DNA]</scope>
    <source>
        <strain evidence="12 13">BSSL-BM3</strain>
    </source>
</reference>
<feature type="binding site" evidence="6">
    <location>
        <position position="402"/>
    </location>
    <ligand>
        <name>Mg(2+)</name>
        <dbReference type="ChEBI" id="CHEBI:18420"/>
    </ligand>
</feature>
<dbReference type="NCBIfam" id="NF003917">
    <property type="entry name" value="PRK05443.1-1"/>
    <property type="match status" value="1"/>
</dbReference>
<evidence type="ECO:0000256" key="2">
    <source>
        <dbReference type="ARBA" id="ARBA00022679"/>
    </source>
</evidence>
<feature type="binding site" evidence="6">
    <location>
        <position position="561"/>
    </location>
    <ligand>
        <name>ATP</name>
        <dbReference type="ChEBI" id="CHEBI:30616"/>
    </ligand>
</feature>
<evidence type="ECO:0000256" key="3">
    <source>
        <dbReference type="ARBA" id="ARBA00022741"/>
    </source>
</evidence>
<keyword evidence="5 6" id="KW-0067">ATP-binding</keyword>
<dbReference type="SUPFAM" id="SSF56024">
    <property type="entry name" value="Phospholipase D/nuclease"/>
    <property type="match status" value="2"/>
</dbReference>
<evidence type="ECO:0000313" key="12">
    <source>
        <dbReference type="EMBL" id="MBC8766834.1"/>
    </source>
</evidence>
<dbReference type="Gene3D" id="3.30.870.10">
    <property type="entry name" value="Endonuclease Chain A"/>
    <property type="match status" value="2"/>
</dbReference>
<dbReference type="Proteomes" id="UP000618952">
    <property type="component" value="Unassembled WGS sequence"/>
</dbReference>
<dbReference type="Pfam" id="PF17941">
    <property type="entry name" value="PP_kinase_C_1"/>
    <property type="match status" value="1"/>
</dbReference>
<dbReference type="Pfam" id="PF13089">
    <property type="entry name" value="PP_kinase_N"/>
    <property type="match status" value="1"/>
</dbReference>
<protein>
    <recommendedName>
        <fullName evidence="6 7">Polyphosphate kinase</fullName>
        <ecNumber evidence="6 7">2.7.4.1</ecNumber>
    </recommendedName>
    <alternativeName>
        <fullName evidence="6">ATP-polyphosphate phosphotransferase</fullName>
    </alternativeName>
    <alternativeName>
        <fullName evidence="6">Polyphosphoric acid kinase</fullName>
    </alternativeName>
</protein>
<keyword evidence="2 6" id="KW-0808">Transferase</keyword>
<dbReference type="EMBL" id="JACLHY010000001">
    <property type="protein sequence ID" value="MBC8766834.1"/>
    <property type="molecule type" value="Genomic_DNA"/>
</dbReference>
<comment type="caution">
    <text evidence="12">The sequence shown here is derived from an EMBL/GenBank/DDBJ whole genome shotgun (WGS) entry which is preliminary data.</text>
</comment>
<dbReference type="InterPro" id="IPR025198">
    <property type="entry name" value="PPK_N_dom"/>
</dbReference>
<keyword evidence="4 6" id="KW-0418">Kinase</keyword>
<dbReference type="PIRSF" id="PIRSF015589">
    <property type="entry name" value="PP_kinase"/>
    <property type="match status" value="1"/>
</dbReference>
<feature type="domain" description="Polyphosphate kinase N-terminal" evidence="9">
    <location>
        <begin position="12"/>
        <end position="117"/>
    </location>
</feature>
<dbReference type="RefSeq" id="WP_187581496.1">
    <property type="nucleotide sequence ID" value="NZ_JACLHY010000001.1"/>
</dbReference>
<evidence type="ECO:0000256" key="6">
    <source>
        <dbReference type="HAMAP-Rule" id="MF_00347"/>
    </source>
</evidence>
<dbReference type="PANTHER" id="PTHR30218:SF0">
    <property type="entry name" value="POLYPHOSPHATE KINASE"/>
    <property type="match status" value="1"/>
</dbReference>
<evidence type="ECO:0000256" key="7">
    <source>
        <dbReference type="RuleBase" id="RU003800"/>
    </source>
</evidence>
<evidence type="ECO:0000256" key="1">
    <source>
        <dbReference type="ARBA" id="ARBA00022553"/>
    </source>
</evidence>
<evidence type="ECO:0000256" key="4">
    <source>
        <dbReference type="ARBA" id="ARBA00022777"/>
    </source>
</evidence>
<accession>A0ABR7QID8</accession>
<evidence type="ECO:0000259" key="8">
    <source>
        <dbReference type="Pfam" id="PF02503"/>
    </source>
</evidence>
<comment type="PTM">
    <text evidence="6 7">An intermediate of this reaction is the autophosphorylated ppk in which a phosphate is covalently linked to a histidine residue through a N-P bond.</text>
</comment>
<dbReference type="PANTHER" id="PTHR30218">
    <property type="entry name" value="POLYPHOSPHATE KINASE"/>
    <property type="match status" value="1"/>
</dbReference>
<feature type="binding site" evidence="6">
    <location>
        <position position="50"/>
    </location>
    <ligand>
        <name>ATP</name>
        <dbReference type="ChEBI" id="CHEBI:30616"/>
    </ligand>
</feature>
<comment type="similarity">
    <text evidence="6 7">Belongs to the polyphosphate kinase 1 (PPK1) family.</text>
</comment>
<dbReference type="InterPro" id="IPR036832">
    <property type="entry name" value="PPK_N_dom_sf"/>
</dbReference>
<dbReference type="Gene3D" id="1.20.58.310">
    <property type="entry name" value="Polyphosphate kinase N-terminal domain"/>
    <property type="match status" value="1"/>
</dbReference>
<keyword evidence="6" id="KW-0460">Magnesium</keyword>
<dbReference type="SUPFAM" id="SSF140356">
    <property type="entry name" value="PPK N-terminal domain-like"/>
    <property type="match status" value="1"/>
</dbReference>
<dbReference type="Pfam" id="PF02503">
    <property type="entry name" value="PP_kinase"/>
    <property type="match status" value="1"/>
</dbReference>
<feature type="domain" description="Polyphosphate kinase C-terminal" evidence="11">
    <location>
        <begin position="328"/>
        <end position="491"/>
    </location>
</feature>
<feature type="domain" description="Polyphosphate kinase C-terminal" evidence="10">
    <location>
        <begin position="500"/>
        <end position="672"/>
    </location>
</feature>
<comment type="catalytic activity">
    <reaction evidence="6 7">
        <text>[phosphate](n) + ATP = [phosphate](n+1) + ADP</text>
        <dbReference type="Rhea" id="RHEA:19573"/>
        <dbReference type="Rhea" id="RHEA-COMP:9859"/>
        <dbReference type="Rhea" id="RHEA-COMP:14280"/>
        <dbReference type="ChEBI" id="CHEBI:16838"/>
        <dbReference type="ChEBI" id="CHEBI:30616"/>
        <dbReference type="ChEBI" id="CHEBI:456216"/>
        <dbReference type="EC" id="2.7.4.1"/>
    </reaction>
</comment>
<dbReference type="InterPro" id="IPR024953">
    <property type="entry name" value="PP_kinase_middle"/>
</dbReference>
<dbReference type="InterPro" id="IPR041108">
    <property type="entry name" value="PP_kinase_C_1"/>
</dbReference>
<dbReference type="HAMAP" id="MF_00347">
    <property type="entry name" value="Polyphosphate_kinase"/>
    <property type="match status" value="1"/>
</dbReference>
<keyword evidence="13" id="KW-1185">Reference proteome</keyword>
<feature type="binding site" evidence="6">
    <location>
        <position position="372"/>
    </location>
    <ligand>
        <name>Mg(2+)</name>
        <dbReference type="ChEBI" id="CHEBI:18420"/>
    </ligand>
</feature>
<evidence type="ECO:0000313" key="13">
    <source>
        <dbReference type="Proteomes" id="UP000618952"/>
    </source>
</evidence>
<comment type="function">
    <text evidence="6 7">Catalyzes the reversible transfer of the terminal phosphate of ATP to form a long-chain polyphosphate (polyP).</text>
</comment>
<dbReference type="EC" id="2.7.4.1" evidence="6 7"/>
<dbReference type="GO" id="GO:0008976">
    <property type="term" value="F:polyphosphate kinase activity"/>
    <property type="evidence" value="ECO:0007669"/>
    <property type="project" value="UniProtKB-EC"/>
</dbReference>
<feature type="binding site" evidence="6">
    <location>
        <position position="589"/>
    </location>
    <ligand>
        <name>ATP</name>
        <dbReference type="ChEBI" id="CHEBI:30616"/>
    </ligand>
</feature>
<evidence type="ECO:0000256" key="5">
    <source>
        <dbReference type="ARBA" id="ARBA00022840"/>
    </source>
</evidence>
<dbReference type="NCBIfam" id="TIGR03705">
    <property type="entry name" value="poly_P_kin"/>
    <property type="match status" value="1"/>
</dbReference>
<gene>
    <name evidence="12" type="primary">ppk1</name>
    <name evidence="6" type="synonym">ppk</name>
    <name evidence="12" type="ORF">H4O18_02400</name>
</gene>
<dbReference type="InterPro" id="IPR025200">
    <property type="entry name" value="PPK_C_dom2"/>
</dbReference>
<feature type="binding site" evidence="6">
    <location>
        <position position="465"/>
    </location>
    <ligand>
        <name>ATP</name>
        <dbReference type="ChEBI" id="CHEBI:30616"/>
    </ligand>
</feature>
<evidence type="ECO:0000259" key="10">
    <source>
        <dbReference type="Pfam" id="PF13090"/>
    </source>
</evidence>
<keyword evidence="6" id="KW-0479">Metal-binding</keyword>
<dbReference type="CDD" id="cd09164">
    <property type="entry name" value="PLDc_EcPPK1_C1_like"/>
    <property type="match status" value="1"/>
</dbReference>
<keyword evidence="3 6" id="KW-0547">Nucleotide-binding</keyword>
<organism evidence="12 13">
    <name type="scientific">Arenibacter arenosicollis</name>
    <dbReference type="NCBI Taxonomy" id="2762274"/>
    <lineage>
        <taxon>Bacteria</taxon>
        <taxon>Pseudomonadati</taxon>
        <taxon>Bacteroidota</taxon>
        <taxon>Flavobacteriia</taxon>
        <taxon>Flavobacteriales</taxon>
        <taxon>Flavobacteriaceae</taxon>
        <taxon>Arenibacter</taxon>
    </lineage>
</organism>
<feature type="domain" description="Polyphosphate kinase middle" evidence="8">
    <location>
        <begin position="127"/>
        <end position="301"/>
    </location>
</feature>
<dbReference type="SUPFAM" id="SSF143724">
    <property type="entry name" value="PHP14-like"/>
    <property type="match status" value="1"/>
</dbReference>
<evidence type="ECO:0000259" key="9">
    <source>
        <dbReference type="Pfam" id="PF13089"/>
    </source>
</evidence>
<dbReference type="Pfam" id="PF13090">
    <property type="entry name" value="PP_kinase_C"/>
    <property type="match status" value="1"/>
</dbReference>
<name>A0ABR7QID8_9FLAO</name>
<dbReference type="InterPro" id="IPR036830">
    <property type="entry name" value="PP_kinase_middle_dom_sf"/>
</dbReference>
<dbReference type="Gene3D" id="3.30.1840.10">
    <property type="entry name" value="Polyphosphate kinase middle domain"/>
    <property type="match status" value="1"/>
</dbReference>
<proteinExistence type="inferred from homology"/>
<keyword evidence="1 6" id="KW-0597">Phosphoprotein</keyword>
<dbReference type="CDD" id="cd09167">
    <property type="entry name" value="PLDc_EcPPK1_C2_like"/>
    <property type="match status" value="1"/>
</dbReference>
<evidence type="ECO:0000259" key="11">
    <source>
        <dbReference type="Pfam" id="PF17941"/>
    </source>
</evidence>
<sequence>MGTTAKKEKYTYRDRELDWLRFNERVLQEAADKENPVLERLRFLAIFSSNLDEFFKVRISKLRQLKKVKRNIRKPLGLRPNKLLNTLLTEIDQQQQRFGNIFRGEILPELNENNIQLLSLEHYTEKQKFDLKEFFKQSVASKLTIIDSKDVSSDSLEEGALYIMARTKSSNKLLFVLVPTTEIGRFVEVPAEEGKQVYTYLEDVLKLNADLIFPEMEIAALFNIKISKDAELYLDDEWNGDWIELIYNSLSKRQKGQPTRLLYEQGMPKELQRKLRKRLELGKIDMLEGGRRHNFSDFMSLVDGINNAALKFKPFPPLKSLKFESAKSIFDLIAKKDRLLHFPYQDFRYIEDWLSEAATDAKVTTIHISLYRIAKKSRLTSALLEALDNGKQVTIFVEAKARFDEANNIRWGRRFEEKGAKVFYSFPNVKVHSKILHIERLEHGKPVGYAYIGTGNFNSKTAKVYCDHGLFTADEKITGDLAKVFRVLKREMLKPKLKRLLISPFNTRSSFENLIQREILNAENNKPASITAKMNSLEDKQMINCLYKASNAGVKIKLLIRGFCCLVPGIKGQSENIQVFSIVDRFLEHARVFHFHNNGEEELYMGSADWMTRNLDKRIEVITPILDEDIFAQLKDILNIQLNDNVKARIIGSESSNDYVKASPEGEKVRSQYEIYEYLKRF</sequence>